<keyword evidence="1" id="KW-0472">Membrane</keyword>
<accession>A0AAU8G639</accession>
<dbReference type="RefSeq" id="WP_253049220.1">
    <property type="nucleotide sequence ID" value="NZ_CP159290.1"/>
</dbReference>
<keyword evidence="1" id="KW-1133">Transmembrane helix</keyword>
<dbReference type="EMBL" id="CP159290">
    <property type="protein sequence ID" value="XCH31909.1"/>
    <property type="molecule type" value="Genomic_DNA"/>
</dbReference>
<evidence type="ECO:0000313" key="2">
    <source>
        <dbReference type="EMBL" id="XCH31909.1"/>
    </source>
</evidence>
<feature type="transmembrane region" description="Helical" evidence="1">
    <location>
        <begin position="6"/>
        <end position="23"/>
    </location>
</feature>
<keyword evidence="1" id="KW-0812">Transmembrane</keyword>
<reference evidence="2" key="1">
    <citation type="submission" date="2024-06" db="EMBL/GenBank/DDBJ databases">
        <title>Complete genome sequence of the cellulolytic actinobacterium, Cellulosimicrobium ES-005.</title>
        <authorList>
            <person name="Matthews C.T."/>
            <person name="Underwood K.D."/>
            <person name="Ghanchi K.M."/>
            <person name="Fields S.D."/>
            <person name="Gardner S.G."/>
        </authorList>
    </citation>
    <scope>NUCLEOTIDE SEQUENCE</scope>
    <source>
        <strain evidence="2">ES-005</strain>
    </source>
</reference>
<protein>
    <recommendedName>
        <fullName evidence="3">DUF4190 domain-containing protein</fullName>
    </recommendedName>
</protein>
<gene>
    <name evidence="2" type="ORF">ABRQ22_09610</name>
</gene>
<organism evidence="2">
    <name type="scientific">Cellulosimicrobium sp. ES-005</name>
    <dbReference type="NCBI Taxonomy" id="3163031"/>
    <lineage>
        <taxon>Bacteria</taxon>
        <taxon>Bacillati</taxon>
        <taxon>Actinomycetota</taxon>
        <taxon>Actinomycetes</taxon>
        <taxon>Micrococcales</taxon>
        <taxon>Promicromonosporaceae</taxon>
        <taxon>Cellulosimicrobium</taxon>
    </lineage>
</organism>
<feature type="transmembrane region" description="Helical" evidence="1">
    <location>
        <begin position="35"/>
        <end position="58"/>
    </location>
</feature>
<proteinExistence type="predicted"/>
<name>A0AAU8G639_9MICO</name>
<dbReference type="AlphaFoldDB" id="A0AAU8G639"/>
<sequence>MLWVTVGWVLVVLGAATAIVPAGRARRRGATGAEGLAIGCGGGLALWGVVVVVVVTVLQRP</sequence>
<evidence type="ECO:0000256" key="1">
    <source>
        <dbReference type="SAM" id="Phobius"/>
    </source>
</evidence>
<evidence type="ECO:0008006" key="3">
    <source>
        <dbReference type="Google" id="ProtNLM"/>
    </source>
</evidence>